<comment type="caution">
    <text evidence="2">The sequence shown here is derived from an EMBL/GenBank/DDBJ whole genome shotgun (WGS) entry which is preliminary data.</text>
</comment>
<feature type="region of interest" description="Disordered" evidence="1">
    <location>
        <begin position="249"/>
        <end position="296"/>
    </location>
</feature>
<proteinExistence type="predicted"/>
<feature type="compositionally biased region" description="Basic and acidic residues" evidence="1">
    <location>
        <begin position="274"/>
        <end position="296"/>
    </location>
</feature>
<sequence length="296" mass="31438">MRRGAQERRRFEARVEKSAELELHDRLPLGENDKRGQAAAAAAGFSGNQSIAARCHCGGMGLGLGLLEPLASPPALVTSPEIAPPAHLSPAPSFAPPSPWARVVSDELLVVLMSSSSSRRRSRVSKSKITRKGAAATATAAAGRRRRRRRKQAARRVHLQSRRECEICEIVRLYVREREIQEDGGGGGGCCVIESGRKVVRIIASERVEGGREWDGQGGARVVGARGSVGKAGRKQVDELCRRAGAGAGAGRGRGAGIGTGIRHRGAGGLLPDGVKDSAVDRSIDPLERQREVSEM</sequence>
<evidence type="ECO:0000256" key="1">
    <source>
        <dbReference type="SAM" id="MobiDB-lite"/>
    </source>
</evidence>
<organism evidence="2 3">
    <name type="scientific">Marchantia polymorpha subsp. ruderalis</name>
    <dbReference type="NCBI Taxonomy" id="1480154"/>
    <lineage>
        <taxon>Eukaryota</taxon>
        <taxon>Viridiplantae</taxon>
        <taxon>Streptophyta</taxon>
        <taxon>Embryophyta</taxon>
        <taxon>Marchantiophyta</taxon>
        <taxon>Marchantiopsida</taxon>
        <taxon>Marchantiidae</taxon>
        <taxon>Marchantiales</taxon>
        <taxon>Marchantiaceae</taxon>
        <taxon>Marchantia</taxon>
    </lineage>
</organism>
<keyword evidence="3" id="KW-1185">Reference proteome</keyword>
<protein>
    <submittedName>
        <fullName evidence="2">Uncharacterized protein</fullName>
    </submittedName>
</protein>
<feature type="compositionally biased region" description="Low complexity" evidence="1">
    <location>
        <begin position="132"/>
        <end position="142"/>
    </location>
</feature>
<feature type="compositionally biased region" description="Basic residues" evidence="1">
    <location>
        <begin position="121"/>
        <end position="131"/>
    </location>
</feature>
<reference evidence="2" key="1">
    <citation type="submission" date="2016-03" db="EMBL/GenBank/DDBJ databases">
        <title>Mechanisms controlling the formation of the plant cell surface in tip-growing cells are functionally conserved among land plants.</title>
        <authorList>
            <person name="Honkanen S."/>
            <person name="Jones V.A."/>
            <person name="Morieri G."/>
            <person name="Champion C."/>
            <person name="Hetherington A.J."/>
            <person name="Kelly S."/>
            <person name="Saint-Marcoux D."/>
            <person name="Proust H."/>
            <person name="Prescott H."/>
            <person name="Dolan L."/>
        </authorList>
    </citation>
    <scope>NUCLEOTIDE SEQUENCE [LARGE SCALE GENOMIC DNA]</scope>
    <source>
        <tissue evidence="2">Whole gametophyte</tissue>
    </source>
</reference>
<gene>
    <name evidence="2" type="ORF">AXG93_3235s1090</name>
</gene>
<feature type="compositionally biased region" description="Basic residues" evidence="1">
    <location>
        <begin position="143"/>
        <end position="156"/>
    </location>
</feature>
<evidence type="ECO:0000313" key="2">
    <source>
        <dbReference type="EMBL" id="OAE34306.1"/>
    </source>
</evidence>
<accession>A0A176WPT5</accession>
<feature type="compositionally biased region" description="Gly residues" evidence="1">
    <location>
        <begin position="249"/>
        <end position="260"/>
    </location>
</feature>
<dbReference type="Proteomes" id="UP000077202">
    <property type="component" value="Unassembled WGS sequence"/>
</dbReference>
<dbReference type="AlphaFoldDB" id="A0A176WPT5"/>
<name>A0A176WPT5_MARPO</name>
<dbReference type="EMBL" id="LVLJ01000419">
    <property type="protein sequence ID" value="OAE34306.1"/>
    <property type="molecule type" value="Genomic_DNA"/>
</dbReference>
<feature type="region of interest" description="Disordered" evidence="1">
    <location>
        <begin position="121"/>
        <end position="156"/>
    </location>
</feature>
<evidence type="ECO:0000313" key="3">
    <source>
        <dbReference type="Proteomes" id="UP000077202"/>
    </source>
</evidence>